<keyword evidence="2" id="KW-1185">Reference proteome</keyword>
<evidence type="ECO:0000313" key="1">
    <source>
        <dbReference type="EMBL" id="OAM78576.1"/>
    </source>
</evidence>
<dbReference type="STRING" id="1770058.A3840_05630"/>
<dbReference type="AlphaFoldDB" id="A0A178I2S4"/>
<sequence length="309" mass="32546">MTRLSLGLSARKTPAWWPANAVMAFDFRNDRYMKDGAPVARASVLSCASPSPRLAQDRSGHWHSFAPNVPAITNRGLFIQPAATNYAPNAGRPELMSSSAPAGISRQVLSTQLINGLPTVTMRFSGTALANGEIAINPVEYNAGPSAALGQTWHAGVFLAVIAGTLPDVSRLGLFERNASHTLLDASYVPLPASSALTRTSVQRALQSPSAARATSSLRLVVTTGQFYDFTIVVGPSDLSDERFADTVLTSGTSLHRVADAVTLLLPGAAHLLRTVPADGPATEQTTAGAWALPAGSPYWLEQAWCIAA</sequence>
<protein>
    <submittedName>
        <fullName evidence="1">Uncharacterized protein</fullName>
    </submittedName>
</protein>
<dbReference type="EMBL" id="LVVY01000068">
    <property type="protein sequence ID" value="OAM78576.1"/>
    <property type="molecule type" value="Genomic_DNA"/>
</dbReference>
<organism evidence="1 2">
    <name type="scientific">Devosia elaeis</name>
    <dbReference type="NCBI Taxonomy" id="1770058"/>
    <lineage>
        <taxon>Bacteria</taxon>
        <taxon>Pseudomonadati</taxon>
        <taxon>Pseudomonadota</taxon>
        <taxon>Alphaproteobacteria</taxon>
        <taxon>Hyphomicrobiales</taxon>
        <taxon>Devosiaceae</taxon>
        <taxon>Devosia</taxon>
    </lineage>
</organism>
<name>A0A178I2S4_9HYPH</name>
<evidence type="ECO:0000313" key="2">
    <source>
        <dbReference type="Proteomes" id="UP000078389"/>
    </source>
</evidence>
<dbReference type="OrthoDB" id="7949682at2"/>
<proteinExistence type="predicted"/>
<accession>A0A178I2S4</accession>
<reference evidence="1 2" key="1">
    <citation type="submission" date="2016-03" db="EMBL/GenBank/DDBJ databases">
        <title>Genome sequencing of Devosia sp. S37.</title>
        <authorList>
            <person name="Mohd Nor M."/>
        </authorList>
    </citation>
    <scope>NUCLEOTIDE SEQUENCE [LARGE SCALE GENOMIC DNA]</scope>
    <source>
        <strain evidence="1 2">S37</strain>
    </source>
</reference>
<comment type="caution">
    <text evidence="1">The sequence shown here is derived from an EMBL/GenBank/DDBJ whole genome shotgun (WGS) entry which is preliminary data.</text>
</comment>
<gene>
    <name evidence="1" type="ORF">A3840_05630</name>
</gene>
<dbReference type="RefSeq" id="WP_067453184.1">
    <property type="nucleotide sequence ID" value="NZ_LVVY01000068.1"/>
</dbReference>
<dbReference type="Proteomes" id="UP000078389">
    <property type="component" value="Unassembled WGS sequence"/>
</dbReference>